<feature type="compositionally biased region" description="Polar residues" evidence="1">
    <location>
        <begin position="41"/>
        <end position="52"/>
    </location>
</feature>
<reference evidence="2" key="1">
    <citation type="submission" date="2022-11" db="EMBL/GenBank/DDBJ databases">
        <authorList>
            <person name="Petersen C."/>
        </authorList>
    </citation>
    <scope>NUCLEOTIDE SEQUENCE</scope>
    <source>
        <strain evidence="2">IBT 23319</strain>
    </source>
</reference>
<comment type="caution">
    <text evidence="2">The sequence shown here is derived from an EMBL/GenBank/DDBJ whole genome shotgun (WGS) entry which is preliminary data.</text>
</comment>
<dbReference type="EMBL" id="JAPQKT010000003">
    <property type="protein sequence ID" value="KAJ5235420.1"/>
    <property type="molecule type" value="Genomic_DNA"/>
</dbReference>
<dbReference type="AlphaFoldDB" id="A0A9W9TQP7"/>
<dbReference type="GeneID" id="81382675"/>
<organism evidence="2 3">
    <name type="scientific">Penicillium citrinum</name>
    <dbReference type="NCBI Taxonomy" id="5077"/>
    <lineage>
        <taxon>Eukaryota</taxon>
        <taxon>Fungi</taxon>
        <taxon>Dikarya</taxon>
        <taxon>Ascomycota</taxon>
        <taxon>Pezizomycotina</taxon>
        <taxon>Eurotiomycetes</taxon>
        <taxon>Eurotiomycetidae</taxon>
        <taxon>Eurotiales</taxon>
        <taxon>Aspergillaceae</taxon>
        <taxon>Penicillium</taxon>
    </lineage>
</organism>
<evidence type="ECO:0000313" key="3">
    <source>
        <dbReference type="Proteomes" id="UP001147733"/>
    </source>
</evidence>
<proteinExistence type="predicted"/>
<sequence length="266" mass="29450">MVKSQHKATPEDHIAASQIQTTDMVLAEQDPPRGSHVVNGPSHQGSTSSTRNLGHHPGQVAHRIAIHSVCATQVDGTSWVYNGNVTNAQDPLDVRVRRMEGGSMTNGSKFFNGDMTADDQRGADGPFLLTQAADQARRRLAEWAREQATSPRDYTVDQPGARTYRLESLRPWVEPLLREMNLAGRSYHMHREPDSLLINVPYDPFVAQHALLIPVNVVNGSTPTIDDWVQASLPLQVGYCYSLSRTVKIEPTADYLVVDKRRGIGH</sequence>
<keyword evidence="3" id="KW-1185">Reference proteome</keyword>
<feature type="region of interest" description="Disordered" evidence="1">
    <location>
        <begin position="29"/>
        <end position="53"/>
    </location>
</feature>
<reference evidence="2" key="2">
    <citation type="journal article" date="2023" name="IMA Fungus">
        <title>Comparative genomic study of the Penicillium genus elucidates a diverse pangenome and 15 lateral gene transfer events.</title>
        <authorList>
            <person name="Petersen C."/>
            <person name="Sorensen T."/>
            <person name="Nielsen M.R."/>
            <person name="Sondergaard T.E."/>
            <person name="Sorensen J.L."/>
            <person name="Fitzpatrick D.A."/>
            <person name="Frisvad J.C."/>
            <person name="Nielsen K.L."/>
        </authorList>
    </citation>
    <scope>NUCLEOTIDE SEQUENCE</scope>
    <source>
        <strain evidence="2">IBT 23319</strain>
    </source>
</reference>
<dbReference type="RefSeq" id="XP_056502920.1">
    <property type="nucleotide sequence ID" value="XM_056643508.1"/>
</dbReference>
<evidence type="ECO:0000313" key="2">
    <source>
        <dbReference type="EMBL" id="KAJ5235420.1"/>
    </source>
</evidence>
<evidence type="ECO:0000256" key="1">
    <source>
        <dbReference type="SAM" id="MobiDB-lite"/>
    </source>
</evidence>
<protein>
    <submittedName>
        <fullName evidence="2">Uncharacterized protein</fullName>
    </submittedName>
</protein>
<dbReference type="OrthoDB" id="4332210at2759"/>
<name>A0A9W9TQP7_PENCI</name>
<accession>A0A9W9TQP7</accession>
<gene>
    <name evidence="2" type="ORF">N7469_004588</name>
</gene>
<dbReference type="Proteomes" id="UP001147733">
    <property type="component" value="Unassembled WGS sequence"/>
</dbReference>